<keyword evidence="2" id="KW-1185">Reference proteome</keyword>
<reference evidence="1 2" key="1">
    <citation type="submission" date="2019-01" db="EMBL/GenBank/DDBJ databases">
        <title>A draft genome assembly of the solar-powered sea slug Elysia chlorotica.</title>
        <authorList>
            <person name="Cai H."/>
            <person name="Li Q."/>
            <person name="Fang X."/>
            <person name="Li J."/>
            <person name="Curtis N.E."/>
            <person name="Altenburger A."/>
            <person name="Shibata T."/>
            <person name="Feng M."/>
            <person name="Maeda T."/>
            <person name="Schwartz J.A."/>
            <person name="Shigenobu S."/>
            <person name="Lundholm N."/>
            <person name="Nishiyama T."/>
            <person name="Yang H."/>
            <person name="Hasebe M."/>
            <person name="Li S."/>
            <person name="Pierce S.K."/>
            <person name="Wang J."/>
        </authorList>
    </citation>
    <scope>NUCLEOTIDE SEQUENCE [LARGE SCALE GENOMIC DNA]</scope>
    <source>
        <strain evidence="1">EC2010</strain>
        <tissue evidence="1">Whole organism of an adult</tissue>
    </source>
</reference>
<proteinExistence type="predicted"/>
<protein>
    <submittedName>
        <fullName evidence="1">Uncharacterized protein</fullName>
    </submittedName>
</protein>
<dbReference type="AlphaFoldDB" id="A0A433TV93"/>
<evidence type="ECO:0000313" key="2">
    <source>
        <dbReference type="Proteomes" id="UP000271974"/>
    </source>
</evidence>
<evidence type="ECO:0000313" key="1">
    <source>
        <dbReference type="EMBL" id="RUS85500.1"/>
    </source>
</evidence>
<accession>A0A433TV93</accession>
<sequence>MDQEQVFKVPLVRKKRPNLYCKETLDGLDDIWQNSNTTGPAIETSLRSHPICSSKTPNTLNERCNSDSYKQTEVANVGYLHSPHNKYEYAVGLLNEFSKNIFAEQGSDVQSCRDTRHEINSMSTTMETLPGMCNSDEDVNSSISPDVLIVPDQSMDCSEMDSLDYDVDWDSLTPPVPRSPGDHTVPDLYELDNICPPSDCLINAYDRLASVQTNQAQRGIGDRELRLSYMQIRTPAVSAISSLDHIVPDFYG</sequence>
<dbReference type="OrthoDB" id="6125358at2759"/>
<comment type="caution">
    <text evidence="1">The sequence shown here is derived from an EMBL/GenBank/DDBJ whole genome shotgun (WGS) entry which is preliminary data.</text>
</comment>
<dbReference type="EMBL" id="RQTK01000167">
    <property type="protein sequence ID" value="RUS85500.1"/>
    <property type="molecule type" value="Genomic_DNA"/>
</dbReference>
<organism evidence="1 2">
    <name type="scientific">Elysia chlorotica</name>
    <name type="common">Eastern emerald elysia</name>
    <name type="synonym">Sea slug</name>
    <dbReference type="NCBI Taxonomy" id="188477"/>
    <lineage>
        <taxon>Eukaryota</taxon>
        <taxon>Metazoa</taxon>
        <taxon>Spiralia</taxon>
        <taxon>Lophotrochozoa</taxon>
        <taxon>Mollusca</taxon>
        <taxon>Gastropoda</taxon>
        <taxon>Heterobranchia</taxon>
        <taxon>Euthyneura</taxon>
        <taxon>Panpulmonata</taxon>
        <taxon>Sacoglossa</taxon>
        <taxon>Placobranchoidea</taxon>
        <taxon>Plakobranchidae</taxon>
        <taxon>Elysia</taxon>
    </lineage>
</organism>
<name>A0A433TV93_ELYCH</name>
<dbReference type="Proteomes" id="UP000271974">
    <property type="component" value="Unassembled WGS sequence"/>
</dbReference>
<gene>
    <name evidence="1" type="ORF">EGW08_006708</name>
</gene>